<evidence type="ECO:0000256" key="1">
    <source>
        <dbReference type="SAM" id="SignalP"/>
    </source>
</evidence>
<dbReference type="EMBL" id="AGNL01047487">
    <property type="protein sequence ID" value="EJK46876.1"/>
    <property type="molecule type" value="Genomic_DNA"/>
</dbReference>
<dbReference type="eggNOG" id="ENOG502SW37">
    <property type="taxonomic scope" value="Eukaryota"/>
</dbReference>
<dbReference type="OMA" id="CIPRIFF"/>
<reference evidence="2 3" key="1">
    <citation type="journal article" date="2012" name="Genome Biol.">
        <title>Genome and low-iron response of an oceanic diatom adapted to chronic iron limitation.</title>
        <authorList>
            <person name="Lommer M."/>
            <person name="Specht M."/>
            <person name="Roy A.S."/>
            <person name="Kraemer L."/>
            <person name="Andreson R."/>
            <person name="Gutowska M.A."/>
            <person name="Wolf J."/>
            <person name="Bergner S.V."/>
            <person name="Schilhabel M.B."/>
            <person name="Klostermeier U.C."/>
            <person name="Beiko R.G."/>
            <person name="Rosenstiel P."/>
            <person name="Hippler M."/>
            <person name="Laroche J."/>
        </authorList>
    </citation>
    <scope>NUCLEOTIDE SEQUENCE [LARGE SCALE GENOMIC DNA]</scope>
    <source>
        <strain evidence="2 3">CCMP1005</strain>
    </source>
</reference>
<keyword evidence="1" id="KW-0732">Signal</keyword>
<protein>
    <submittedName>
        <fullName evidence="2">Uncharacterized protein</fullName>
    </submittedName>
</protein>
<accession>K0RCR9</accession>
<feature type="signal peptide" evidence="1">
    <location>
        <begin position="1"/>
        <end position="21"/>
    </location>
</feature>
<sequence>MATIIGSRIILFVFLTATGTAFVPSSCSRLPRRIGLCSVNSYCRGQSLSLVTEEDVIELVEKAEDLWGRVEALRKESEALSLQAEDVGTETEAATKEAEASLKTGSISVSKMADAQEAQNKALDLGSLLEAALRKSEEADEVEVLAEEALAASERALEQYLIDFPEAAQ</sequence>
<evidence type="ECO:0000313" key="2">
    <source>
        <dbReference type="EMBL" id="EJK46876.1"/>
    </source>
</evidence>
<gene>
    <name evidence="2" type="ORF">THAOC_34436</name>
</gene>
<comment type="caution">
    <text evidence="2">The sequence shown here is derived from an EMBL/GenBank/DDBJ whole genome shotgun (WGS) entry which is preliminary data.</text>
</comment>
<proteinExistence type="predicted"/>
<dbReference type="OrthoDB" id="46442at2759"/>
<evidence type="ECO:0000313" key="3">
    <source>
        <dbReference type="Proteomes" id="UP000266841"/>
    </source>
</evidence>
<keyword evidence="3" id="KW-1185">Reference proteome</keyword>
<name>K0RCR9_THAOC</name>
<dbReference type="AlphaFoldDB" id="K0RCR9"/>
<dbReference type="Proteomes" id="UP000266841">
    <property type="component" value="Unassembled WGS sequence"/>
</dbReference>
<feature type="chain" id="PRO_5003840164" evidence="1">
    <location>
        <begin position="22"/>
        <end position="169"/>
    </location>
</feature>
<organism evidence="2 3">
    <name type="scientific">Thalassiosira oceanica</name>
    <name type="common">Marine diatom</name>
    <dbReference type="NCBI Taxonomy" id="159749"/>
    <lineage>
        <taxon>Eukaryota</taxon>
        <taxon>Sar</taxon>
        <taxon>Stramenopiles</taxon>
        <taxon>Ochrophyta</taxon>
        <taxon>Bacillariophyta</taxon>
        <taxon>Coscinodiscophyceae</taxon>
        <taxon>Thalassiosirophycidae</taxon>
        <taxon>Thalassiosirales</taxon>
        <taxon>Thalassiosiraceae</taxon>
        <taxon>Thalassiosira</taxon>
    </lineage>
</organism>